<evidence type="ECO:0000313" key="16">
    <source>
        <dbReference type="EMBL" id="KAG8550087.1"/>
    </source>
</evidence>
<keyword evidence="6 13" id="KW-1133">Transmembrane helix</keyword>
<dbReference type="PANTHER" id="PTHR11394">
    <property type="entry name" value="TASTE RECEPTOR TYPE 2"/>
    <property type="match status" value="1"/>
</dbReference>
<dbReference type="GO" id="GO:0004930">
    <property type="term" value="F:G protein-coupled receptor activity"/>
    <property type="evidence" value="ECO:0007669"/>
    <property type="project" value="UniProtKB-KW"/>
</dbReference>
<organism evidence="16 17">
    <name type="scientific">Engystomops pustulosus</name>
    <name type="common">Tungara frog</name>
    <name type="synonym">Physalaemus pustulosus</name>
    <dbReference type="NCBI Taxonomy" id="76066"/>
    <lineage>
        <taxon>Eukaryota</taxon>
        <taxon>Metazoa</taxon>
        <taxon>Chordata</taxon>
        <taxon>Craniata</taxon>
        <taxon>Vertebrata</taxon>
        <taxon>Euteleostomi</taxon>
        <taxon>Amphibia</taxon>
        <taxon>Batrachia</taxon>
        <taxon>Anura</taxon>
        <taxon>Neobatrachia</taxon>
        <taxon>Hyloidea</taxon>
        <taxon>Leptodactylidae</taxon>
        <taxon>Leiuperinae</taxon>
        <taxon>Engystomops</taxon>
    </lineage>
</organism>
<feature type="transmembrane region" description="Helical" evidence="13">
    <location>
        <begin position="49"/>
        <end position="74"/>
    </location>
</feature>
<keyword evidence="17" id="KW-1185">Reference proteome</keyword>
<protein>
    <recommendedName>
        <fullName evidence="12">Taste receptor type 2</fullName>
    </recommendedName>
</protein>
<evidence type="ECO:0000256" key="12">
    <source>
        <dbReference type="RuleBase" id="RU004424"/>
    </source>
</evidence>
<keyword evidence="5 12" id="KW-0812">Transmembrane</keyword>
<dbReference type="EMBL" id="WNYA01000090">
    <property type="protein sequence ID" value="KAG8550086.1"/>
    <property type="molecule type" value="Genomic_DNA"/>
</dbReference>
<dbReference type="InterPro" id="IPR007960">
    <property type="entry name" value="TAS2R"/>
</dbReference>
<keyword evidence="4 12" id="KW-0716">Sensory transduction</keyword>
<dbReference type="Pfam" id="PF05296">
    <property type="entry name" value="TAS2R"/>
    <property type="match status" value="1"/>
</dbReference>
<evidence type="ECO:0000313" key="15">
    <source>
        <dbReference type="EMBL" id="KAG8550086.1"/>
    </source>
</evidence>
<evidence type="ECO:0000256" key="1">
    <source>
        <dbReference type="ARBA" id="ARBA00004141"/>
    </source>
</evidence>
<keyword evidence="10 12" id="KW-0807">Transducer</keyword>
<evidence type="ECO:0000256" key="4">
    <source>
        <dbReference type="ARBA" id="ARBA00022606"/>
    </source>
</evidence>
<feature type="transmembrane region" description="Helical" evidence="13">
    <location>
        <begin position="14"/>
        <end position="37"/>
    </location>
</feature>
<keyword evidence="3 12" id="KW-0919">Taste</keyword>
<name>A0AAV6ZLN2_ENGPU</name>
<evidence type="ECO:0000313" key="14">
    <source>
        <dbReference type="EMBL" id="KAG8541045.1"/>
    </source>
</evidence>
<evidence type="ECO:0000256" key="10">
    <source>
        <dbReference type="ARBA" id="ARBA00023224"/>
    </source>
</evidence>
<evidence type="ECO:0000256" key="13">
    <source>
        <dbReference type="SAM" id="Phobius"/>
    </source>
</evidence>
<feature type="transmembrane region" description="Helical" evidence="13">
    <location>
        <begin position="86"/>
        <end position="108"/>
    </location>
</feature>
<dbReference type="SUPFAM" id="SSF81321">
    <property type="entry name" value="Family A G protein-coupled receptor-like"/>
    <property type="match status" value="1"/>
</dbReference>
<accession>A0AAV6ZLN2</accession>
<dbReference type="AlphaFoldDB" id="A0AAV6ZLN2"/>
<feature type="transmembrane region" description="Helical" evidence="13">
    <location>
        <begin position="256"/>
        <end position="279"/>
    </location>
</feature>
<sequence length="293" mass="33954">MESTQWRPIVFTSILFGEFFFGIIINAFIFITTCMTWKEHRQLPSSDQILLCLALSRLSLLVIVSVFNSVLTFLPHLYFQANVMVLGIRLFFSYSSIWFGTLLSVFYCMKITNYNNTFFIYVKTRISKLVPWFIVGSLLASLSSSLPIYWCIFTSDNLDLSNVTLRAAIKVPNYSNLFLIYNFGSSPPLVLCCFSVVLLFRYLWKHTRTMQESVSPNLESHFRVLRSMACFFFLYISYYIIVNLTTTGLMRHDGPWIILCHIFTSATPVLHSAVLIFSISKLRRAFQSLFTKF</sequence>
<proteinExistence type="inferred from homology"/>
<dbReference type="PANTHER" id="PTHR11394:SF47">
    <property type="entry name" value="TASTE RECEPTOR TYPE 2 MEMBER 40"/>
    <property type="match status" value="1"/>
</dbReference>
<evidence type="ECO:0000256" key="2">
    <source>
        <dbReference type="ARBA" id="ARBA00007376"/>
    </source>
</evidence>
<dbReference type="EMBL" id="WNYA01000090">
    <property type="protein sequence ID" value="KAG8550087.1"/>
    <property type="molecule type" value="Genomic_DNA"/>
</dbReference>
<feature type="transmembrane region" description="Helical" evidence="13">
    <location>
        <begin position="224"/>
        <end position="244"/>
    </location>
</feature>
<evidence type="ECO:0000256" key="3">
    <source>
        <dbReference type="ARBA" id="ARBA00022480"/>
    </source>
</evidence>
<keyword evidence="8 12" id="KW-0472">Membrane</keyword>
<reference evidence="16" key="1">
    <citation type="thesis" date="2020" institute="ProQuest LLC" country="789 East Eisenhower Parkway, Ann Arbor, MI, USA">
        <title>Comparative Genomics and Chromosome Evolution.</title>
        <authorList>
            <person name="Mudd A.B."/>
        </authorList>
    </citation>
    <scope>NUCLEOTIDE SEQUENCE</scope>
    <source>
        <strain evidence="16">237g6f4</strain>
        <tissue evidence="16">Blood</tissue>
    </source>
</reference>
<evidence type="ECO:0000256" key="11">
    <source>
        <dbReference type="RuleBase" id="RU004423"/>
    </source>
</evidence>
<evidence type="ECO:0000256" key="7">
    <source>
        <dbReference type="ARBA" id="ARBA00023040"/>
    </source>
</evidence>
<evidence type="ECO:0000256" key="8">
    <source>
        <dbReference type="ARBA" id="ARBA00023136"/>
    </source>
</evidence>
<comment type="subcellular location">
    <subcellularLocation>
        <location evidence="1 12">Membrane</location>
        <topology evidence="1 12">Multi-pass membrane protein</topology>
    </subcellularLocation>
</comment>
<dbReference type="Gene3D" id="1.20.1070.10">
    <property type="entry name" value="Rhodopsin 7-helix transmembrane proteins"/>
    <property type="match status" value="1"/>
</dbReference>
<feature type="transmembrane region" description="Helical" evidence="13">
    <location>
        <begin position="129"/>
        <end position="150"/>
    </location>
</feature>
<dbReference type="GO" id="GO:0033038">
    <property type="term" value="F:bitter taste receptor activity"/>
    <property type="evidence" value="ECO:0007669"/>
    <property type="project" value="InterPro"/>
</dbReference>
<evidence type="ECO:0000256" key="5">
    <source>
        <dbReference type="ARBA" id="ARBA00022692"/>
    </source>
</evidence>
<evidence type="ECO:0000313" key="17">
    <source>
        <dbReference type="Proteomes" id="UP000824782"/>
    </source>
</evidence>
<comment type="caution">
    <text evidence="16">The sequence shown here is derived from an EMBL/GenBank/DDBJ whole genome shotgun (WGS) entry which is preliminary data.</text>
</comment>
<dbReference type="Proteomes" id="UP000824782">
    <property type="component" value="Unassembled WGS sequence"/>
</dbReference>
<dbReference type="GO" id="GO:0016020">
    <property type="term" value="C:membrane"/>
    <property type="evidence" value="ECO:0007669"/>
    <property type="project" value="UniProtKB-SubCell"/>
</dbReference>
<dbReference type="FunFam" id="1.20.1070.10:FF:000055">
    <property type="entry name" value="Taste receptor type 2"/>
    <property type="match status" value="1"/>
</dbReference>
<dbReference type="EMBL" id="WNYA01008569">
    <property type="protein sequence ID" value="KAG8541045.1"/>
    <property type="molecule type" value="Genomic_DNA"/>
</dbReference>
<evidence type="ECO:0000256" key="6">
    <source>
        <dbReference type="ARBA" id="ARBA00022989"/>
    </source>
</evidence>
<gene>
    <name evidence="15" type="ORF">GDO81_028867</name>
    <name evidence="16" type="ORF">GDO81_028868</name>
    <name evidence="14" type="ORF">GDO81_029818</name>
</gene>
<comment type="similarity">
    <text evidence="2 11">Belongs to the G-protein coupled receptor T2R family.</text>
</comment>
<keyword evidence="9 12" id="KW-0675">Receptor</keyword>
<feature type="transmembrane region" description="Helical" evidence="13">
    <location>
        <begin position="179"/>
        <end position="204"/>
    </location>
</feature>
<evidence type="ECO:0000256" key="9">
    <source>
        <dbReference type="ARBA" id="ARBA00023170"/>
    </source>
</evidence>
<keyword evidence="7 12" id="KW-0297">G-protein coupled receptor</keyword>